<proteinExistence type="predicted"/>
<evidence type="ECO:0000313" key="1">
    <source>
        <dbReference type="EMBL" id="KAI5650357.1"/>
    </source>
</evidence>
<comment type="caution">
    <text evidence="1">The sequence shown here is derived from an EMBL/GenBank/DDBJ whole genome shotgun (WGS) entry which is preliminary data.</text>
</comment>
<evidence type="ECO:0000313" key="2">
    <source>
        <dbReference type="Proteomes" id="UP001060085"/>
    </source>
</evidence>
<organism evidence="1 2">
    <name type="scientific">Catharanthus roseus</name>
    <name type="common">Madagascar periwinkle</name>
    <name type="synonym">Vinca rosea</name>
    <dbReference type="NCBI Taxonomy" id="4058"/>
    <lineage>
        <taxon>Eukaryota</taxon>
        <taxon>Viridiplantae</taxon>
        <taxon>Streptophyta</taxon>
        <taxon>Embryophyta</taxon>
        <taxon>Tracheophyta</taxon>
        <taxon>Spermatophyta</taxon>
        <taxon>Magnoliopsida</taxon>
        <taxon>eudicotyledons</taxon>
        <taxon>Gunneridae</taxon>
        <taxon>Pentapetalae</taxon>
        <taxon>asterids</taxon>
        <taxon>lamiids</taxon>
        <taxon>Gentianales</taxon>
        <taxon>Apocynaceae</taxon>
        <taxon>Rauvolfioideae</taxon>
        <taxon>Vinceae</taxon>
        <taxon>Catharanthinae</taxon>
        <taxon>Catharanthus</taxon>
    </lineage>
</organism>
<gene>
    <name evidence="1" type="ORF">M9H77_36362</name>
</gene>
<protein>
    <submittedName>
        <fullName evidence="1">Uncharacterized protein</fullName>
    </submittedName>
</protein>
<dbReference type="EMBL" id="CM044708">
    <property type="protein sequence ID" value="KAI5650357.1"/>
    <property type="molecule type" value="Genomic_DNA"/>
</dbReference>
<name>A0ACB9ZVV7_CATRO</name>
<accession>A0ACB9ZVV7</accession>
<dbReference type="Proteomes" id="UP001060085">
    <property type="component" value="Linkage Group LG08"/>
</dbReference>
<keyword evidence="2" id="KW-1185">Reference proteome</keyword>
<reference evidence="2" key="1">
    <citation type="journal article" date="2023" name="Nat. Plants">
        <title>Single-cell RNA sequencing provides a high-resolution roadmap for understanding the multicellular compartmentation of specialized metabolism.</title>
        <authorList>
            <person name="Sun S."/>
            <person name="Shen X."/>
            <person name="Li Y."/>
            <person name="Li Y."/>
            <person name="Wang S."/>
            <person name="Li R."/>
            <person name="Zhang H."/>
            <person name="Shen G."/>
            <person name="Guo B."/>
            <person name="Wei J."/>
            <person name="Xu J."/>
            <person name="St-Pierre B."/>
            <person name="Chen S."/>
            <person name="Sun C."/>
        </authorList>
    </citation>
    <scope>NUCLEOTIDE SEQUENCE [LARGE SCALE GENOMIC DNA]</scope>
</reference>
<sequence length="118" mass="12927">MTRLARPCGLRIKGHLAGMNMWTKEWVTHDCVTLDLDPVDRGRSTVGGLGPRRGYFLAGWVRRGPPARVAQGSLVSTPELVTCLCIYCVSLSWCMHVFLKISGVVASPMCLDSLRLPG</sequence>